<keyword evidence="4" id="KW-0547">Nucleotide-binding</keyword>
<evidence type="ECO:0000256" key="6">
    <source>
        <dbReference type="ARBA" id="ARBA00023136"/>
    </source>
</evidence>
<dbReference type="SUPFAM" id="SSF52540">
    <property type="entry name" value="P-loop containing nucleoside triphosphate hydrolases"/>
    <property type="match status" value="1"/>
</dbReference>
<dbReference type="InterPro" id="IPR003593">
    <property type="entry name" value="AAA+_ATPase"/>
</dbReference>
<dbReference type="Proteomes" id="UP000281431">
    <property type="component" value="Unassembled WGS sequence"/>
</dbReference>
<sequence>MALLEVENLSVQFYTEDGVVRAVDGLSYEIERGETVGVVGESGAGKSVAALSLLRLIDDPGEIVDGSIRFRGRDVLSFSSDELRRFRGNDVAIAFQDPEAALNPVYTVGEQVAETIRAHGVASGDAARERAISLLERVGIPDAATRYSHYPHEFSGGMVQRAVLAMALSCEPDLLVLDEPTTGLDVTIQAQVLELLEELSSSFDTAIQLVTHDLGVVARRCDRVVVMYAGRAIERATVEDLFYDPSHPYTAGLMASIPRIGDGADRLPTIPGRMADPVDPPTGCPFHPRCPYAEPVCETHRPGLVDVETGEPVADATAPDHLAACHEHTGDLDGGLEYEVLIDDETTASGGGTDP</sequence>
<keyword evidence="9" id="KW-1185">Reference proteome</keyword>
<organism evidence="8 9">
    <name type="scientific">Natrarchaeobius chitinivorans</name>
    <dbReference type="NCBI Taxonomy" id="1679083"/>
    <lineage>
        <taxon>Archaea</taxon>
        <taxon>Methanobacteriati</taxon>
        <taxon>Methanobacteriota</taxon>
        <taxon>Stenosarchaea group</taxon>
        <taxon>Halobacteria</taxon>
        <taxon>Halobacteriales</taxon>
        <taxon>Natrialbaceae</taxon>
        <taxon>Natrarchaeobius</taxon>
    </lineage>
</organism>
<dbReference type="GO" id="GO:0015833">
    <property type="term" value="P:peptide transport"/>
    <property type="evidence" value="ECO:0007669"/>
    <property type="project" value="InterPro"/>
</dbReference>
<evidence type="ECO:0000256" key="2">
    <source>
        <dbReference type="ARBA" id="ARBA00022448"/>
    </source>
</evidence>
<dbReference type="Pfam" id="PF00005">
    <property type="entry name" value="ABC_tran"/>
    <property type="match status" value="1"/>
</dbReference>
<keyword evidence="5 8" id="KW-0067">ATP-binding</keyword>
<dbReference type="FunFam" id="3.40.50.300:FF:000016">
    <property type="entry name" value="Oligopeptide ABC transporter ATP-binding component"/>
    <property type="match status" value="1"/>
</dbReference>
<dbReference type="NCBIfam" id="TIGR01727">
    <property type="entry name" value="oligo_HPY"/>
    <property type="match status" value="1"/>
</dbReference>
<dbReference type="GO" id="GO:0005524">
    <property type="term" value="F:ATP binding"/>
    <property type="evidence" value="ECO:0007669"/>
    <property type="project" value="UniProtKB-KW"/>
</dbReference>
<dbReference type="PROSITE" id="PS50893">
    <property type="entry name" value="ABC_TRANSPORTER_2"/>
    <property type="match status" value="1"/>
</dbReference>
<keyword evidence="2" id="KW-0813">Transport</keyword>
<dbReference type="SMART" id="SM00382">
    <property type="entry name" value="AAA"/>
    <property type="match status" value="1"/>
</dbReference>
<reference evidence="8 9" key="1">
    <citation type="submission" date="2018-10" db="EMBL/GenBank/DDBJ databases">
        <title>Natrarchaeobius chitinivorans gen. nov., sp. nov., and Natrarchaeobius haloalkaliphilus sp. nov., alkaliphilic, chitin-utilizing haloarchaea from hypersaline alkaline lakes.</title>
        <authorList>
            <person name="Sorokin D.Y."/>
            <person name="Elcheninov A.G."/>
            <person name="Kostrikina N.A."/>
            <person name="Bale N.J."/>
            <person name="Sinninghe Damste J.S."/>
            <person name="Khijniak T.V."/>
            <person name="Kublanov I.V."/>
            <person name="Toshchakov S.V."/>
        </authorList>
    </citation>
    <scope>NUCLEOTIDE SEQUENCE [LARGE SCALE GENOMIC DNA]</scope>
    <source>
        <strain evidence="8 9">AArcht7</strain>
    </source>
</reference>
<keyword evidence="3" id="KW-1003">Cell membrane</keyword>
<dbReference type="InterPro" id="IPR003439">
    <property type="entry name" value="ABC_transporter-like_ATP-bd"/>
</dbReference>
<feature type="domain" description="ABC transporter" evidence="7">
    <location>
        <begin position="4"/>
        <end position="254"/>
    </location>
</feature>
<dbReference type="PANTHER" id="PTHR43297">
    <property type="entry name" value="OLIGOPEPTIDE TRANSPORT ATP-BINDING PROTEIN APPD"/>
    <property type="match status" value="1"/>
</dbReference>
<dbReference type="GO" id="GO:0005886">
    <property type="term" value="C:plasma membrane"/>
    <property type="evidence" value="ECO:0007669"/>
    <property type="project" value="UniProtKB-SubCell"/>
</dbReference>
<comment type="subcellular location">
    <subcellularLocation>
        <location evidence="1">Cell membrane</location>
        <topology evidence="1">Peripheral membrane protein</topology>
    </subcellularLocation>
</comment>
<accession>A0A3N6NKV0</accession>
<dbReference type="InterPro" id="IPR050388">
    <property type="entry name" value="ABC_Ni/Peptide_Import"/>
</dbReference>
<comment type="caution">
    <text evidence="8">The sequence shown here is derived from an EMBL/GenBank/DDBJ whole genome shotgun (WGS) entry which is preliminary data.</text>
</comment>
<evidence type="ECO:0000313" key="9">
    <source>
        <dbReference type="Proteomes" id="UP000281431"/>
    </source>
</evidence>
<dbReference type="OrthoDB" id="18209at2157"/>
<dbReference type="PANTHER" id="PTHR43297:SF2">
    <property type="entry name" value="DIPEPTIDE TRANSPORT ATP-BINDING PROTEIN DPPD"/>
    <property type="match status" value="1"/>
</dbReference>
<name>A0A3N6NKV0_NATCH</name>
<evidence type="ECO:0000256" key="3">
    <source>
        <dbReference type="ARBA" id="ARBA00022475"/>
    </source>
</evidence>
<keyword evidence="6" id="KW-0472">Membrane</keyword>
<dbReference type="Gene3D" id="3.40.50.300">
    <property type="entry name" value="P-loop containing nucleotide triphosphate hydrolases"/>
    <property type="match status" value="1"/>
</dbReference>
<dbReference type="GO" id="GO:0016887">
    <property type="term" value="F:ATP hydrolysis activity"/>
    <property type="evidence" value="ECO:0007669"/>
    <property type="project" value="InterPro"/>
</dbReference>
<evidence type="ECO:0000256" key="4">
    <source>
        <dbReference type="ARBA" id="ARBA00022741"/>
    </source>
</evidence>
<evidence type="ECO:0000256" key="1">
    <source>
        <dbReference type="ARBA" id="ARBA00004202"/>
    </source>
</evidence>
<evidence type="ECO:0000256" key="5">
    <source>
        <dbReference type="ARBA" id="ARBA00022840"/>
    </source>
</evidence>
<dbReference type="Pfam" id="PF08352">
    <property type="entry name" value="oligo_HPY"/>
    <property type="match status" value="1"/>
</dbReference>
<dbReference type="InterPro" id="IPR027417">
    <property type="entry name" value="P-loop_NTPase"/>
</dbReference>
<protein>
    <submittedName>
        <fullName evidence="8">ABC transporter ATP-binding protein</fullName>
    </submittedName>
</protein>
<gene>
    <name evidence="8" type="ORF">EA472_11885</name>
</gene>
<dbReference type="AlphaFoldDB" id="A0A3N6NKV0"/>
<dbReference type="CDD" id="cd03257">
    <property type="entry name" value="ABC_NikE_OppD_transporters"/>
    <property type="match status" value="1"/>
</dbReference>
<dbReference type="InterPro" id="IPR013563">
    <property type="entry name" value="Oligopep_ABC_C"/>
</dbReference>
<evidence type="ECO:0000259" key="7">
    <source>
        <dbReference type="PROSITE" id="PS50893"/>
    </source>
</evidence>
<dbReference type="EMBL" id="REFZ01000007">
    <property type="protein sequence ID" value="RQG99922.1"/>
    <property type="molecule type" value="Genomic_DNA"/>
</dbReference>
<evidence type="ECO:0000313" key="8">
    <source>
        <dbReference type="EMBL" id="RQG99922.1"/>
    </source>
</evidence>
<proteinExistence type="predicted"/>